<accession>A0A9P9K7K1</accession>
<feature type="compositionally biased region" description="Acidic residues" evidence="1">
    <location>
        <begin position="37"/>
        <end position="47"/>
    </location>
</feature>
<evidence type="ECO:0000256" key="1">
    <source>
        <dbReference type="SAM" id="MobiDB-lite"/>
    </source>
</evidence>
<sequence>MQPAAEHDLSINLEQQNNAGERDVRESGLGVLKNNEPDEVTGDDWLDQGEVIRRYRGERGRGTRSRRSDARRGSTAWSGRQGLLLGGGPGGPLGPWVVLRGVKQLSVAAGGPQGGPWRGAAVSGTSCNRRYLASGPSSVGAGPGRDGGVEMSTRGLGLWREQGGSEWAGEASRRVVDWSAMGYGPDGRGLDSPDSSLGLWLLSRGQLEAAEDGGKRRASGLTREGVRWRLRCVGGWSLVVLSLVPVVLFVGFKDGCPQLNGQSQIPPWVSCCCLRRRRLKVLAVEEQREIHGLPNLSMLQSIGKHDATGLSALIRYSGKNLRDAPGQSGVRFISSFTFWVAYSDSLGNTSRLRRPFLNWFPVGGGGDGDVSCLVRGQDLSSAANGGALLCRAGDGSESNALSTYTHPAQTSYAAPAAANARVSVVNGRLSAETVGNAARPGSFTGSTEWDVACNAQEVRGHYEAARGEIQGA</sequence>
<protein>
    <submittedName>
        <fullName evidence="2">Uncharacterized protein</fullName>
    </submittedName>
</protein>
<feature type="compositionally biased region" description="Basic and acidic residues" evidence="1">
    <location>
        <begin position="50"/>
        <end position="72"/>
    </location>
</feature>
<dbReference type="EMBL" id="JAGTJS010000016">
    <property type="protein sequence ID" value="KAH7246930.1"/>
    <property type="molecule type" value="Genomic_DNA"/>
</dbReference>
<dbReference type="Proteomes" id="UP000736672">
    <property type="component" value="Unassembled WGS sequence"/>
</dbReference>
<dbReference type="AlphaFoldDB" id="A0A9P9K7K1"/>
<name>A0A9P9K7K1_FUSSL</name>
<dbReference type="OrthoDB" id="10498330at2759"/>
<gene>
    <name evidence="2" type="ORF">B0J15DRAFT_469001</name>
</gene>
<keyword evidence="3" id="KW-1185">Reference proteome</keyword>
<evidence type="ECO:0000313" key="2">
    <source>
        <dbReference type="EMBL" id="KAH7246930.1"/>
    </source>
</evidence>
<evidence type="ECO:0000313" key="3">
    <source>
        <dbReference type="Proteomes" id="UP000736672"/>
    </source>
</evidence>
<comment type="caution">
    <text evidence="2">The sequence shown here is derived from an EMBL/GenBank/DDBJ whole genome shotgun (WGS) entry which is preliminary data.</text>
</comment>
<organism evidence="2 3">
    <name type="scientific">Fusarium solani</name>
    <name type="common">Filamentous fungus</name>
    <dbReference type="NCBI Taxonomy" id="169388"/>
    <lineage>
        <taxon>Eukaryota</taxon>
        <taxon>Fungi</taxon>
        <taxon>Dikarya</taxon>
        <taxon>Ascomycota</taxon>
        <taxon>Pezizomycotina</taxon>
        <taxon>Sordariomycetes</taxon>
        <taxon>Hypocreomycetidae</taxon>
        <taxon>Hypocreales</taxon>
        <taxon>Nectriaceae</taxon>
        <taxon>Fusarium</taxon>
        <taxon>Fusarium solani species complex</taxon>
    </lineage>
</organism>
<reference evidence="2" key="1">
    <citation type="journal article" date="2021" name="Nat. Commun.">
        <title>Genetic determinants of endophytism in the Arabidopsis root mycobiome.</title>
        <authorList>
            <person name="Mesny F."/>
            <person name="Miyauchi S."/>
            <person name="Thiergart T."/>
            <person name="Pickel B."/>
            <person name="Atanasova L."/>
            <person name="Karlsson M."/>
            <person name="Huettel B."/>
            <person name="Barry K.W."/>
            <person name="Haridas S."/>
            <person name="Chen C."/>
            <person name="Bauer D."/>
            <person name="Andreopoulos W."/>
            <person name="Pangilinan J."/>
            <person name="LaButti K."/>
            <person name="Riley R."/>
            <person name="Lipzen A."/>
            <person name="Clum A."/>
            <person name="Drula E."/>
            <person name="Henrissat B."/>
            <person name="Kohler A."/>
            <person name="Grigoriev I.V."/>
            <person name="Martin F.M."/>
            <person name="Hacquard S."/>
        </authorList>
    </citation>
    <scope>NUCLEOTIDE SEQUENCE</scope>
    <source>
        <strain evidence="2">FSSC 5 MPI-SDFR-AT-0091</strain>
    </source>
</reference>
<feature type="region of interest" description="Disordered" evidence="1">
    <location>
        <begin position="1"/>
        <end position="83"/>
    </location>
</feature>
<proteinExistence type="predicted"/>